<dbReference type="RefSeq" id="WP_207126260.1">
    <property type="nucleotide sequence ID" value="NZ_BOPO01000073.1"/>
</dbReference>
<keyword evidence="2" id="KW-0472">Membrane</keyword>
<keyword evidence="5" id="KW-1185">Reference proteome</keyword>
<dbReference type="AlphaFoldDB" id="A0A8J4AD75"/>
<dbReference type="Pfam" id="PF02397">
    <property type="entry name" value="Bac_transf"/>
    <property type="match status" value="1"/>
</dbReference>
<evidence type="ECO:0000256" key="1">
    <source>
        <dbReference type="ARBA" id="ARBA00006464"/>
    </source>
</evidence>
<dbReference type="EMBL" id="BOPO01000073">
    <property type="protein sequence ID" value="GIL28545.1"/>
    <property type="molecule type" value="Genomic_DNA"/>
</dbReference>
<gene>
    <name evidence="4" type="ORF">NUM_37990</name>
</gene>
<evidence type="ECO:0000313" key="4">
    <source>
        <dbReference type="EMBL" id="GIL28545.1"/>
    </source>
</evidence>
<keyword evidence="2" id="KW-0812">Transmembrane</keyword>
<evidence type="ECO:0000259" key="3">
    <source>
        <dbReference type="Pfam" id="PF02397"/>
    </source>
</evidence>
<evidence type="ECO:0000313" key="5">
    <source>
        <dbReference type="Proteomes" id="UP000614996"/>
    </source>
</evidence>
<keyword evidence="2" id="KW-1133">Transmembrane helix</keyword>
<evidence type="ECO:0000256" key="2">
    <source>
        <dbReference type="SAM" id="Phobius"/>
    </source>
</evidence>
<name>A0A8J4AD75_9ACTN</name>
<comment type="similarity">
    <text evidence="1">Belongs to the bacterial sugar transferase family.</text>
</comment>
<proteinExistence type="inferred from homology"/>
<dbReference type="PANTHER" id="PTHR30576:SF0">
    <property type="entry name" value="UNDECAPRENYL-PHOSPHATE N-ACETYLGALACTOSAMINYL 1-PHOSPHATE TRANSFERASE-RELATED"/>
    <property type="match status" value="1"/>
</dbReference>
<organism evidence="4 5">
    <name type="scientific">Actinocatenispora comari</name>
    <dbReference type="NCBI Taxonomy" id="2807577"/>
    <lineage>
        <taxon>Bacteria</taxon>
        <taxon>Bacillati</taxon>
        <taxon>Actinomycetota</taxon>
        <taxon>Actinomycetes</taxon>
        <taxon>Micromonosporales</taxon>
        <taxon>Micromonosporaceae</taxon>
        <taxon>Actinocatenispora</taxon>
    </lineage>
</organism>
<reference evidence="5" key="1">
    <citation type="journal article" date="2021" name="Int. J. Syst. Evol. Microbiol.">
        <title>Actinocatenispora comari sp. nov., an endophytic actinomycete isolated from aerial parts of Comarum salesowianum.</title>
        <authorList>
            <person name="Oyunbileg N."/>
            <person name="Iizaka Y."/>
            <person name="Hamada M."/>
            <person name="Davaapurev B.O."/>
            <person name="Fukumoto A."/>
            <person name="Tsetseg B."/>
            <person name="Kato F."/>
            <person name="Tamura T."/>
            <person name="Batkhuu J."/>
            <person name="Anzai Y."/>
        </authorList>
    </citation>
    <scope>NUCLEOTIDE SEQUENCE [LARGE SCALE GENOMIC DNA]</scope>
    <source>
        <strain evidence="5">NUM-2625</strain>
    </source>
</reference>
<comment type="caution">
    <text evidence="4">The sequence shown here is derived from an EMBL/GenBank/DDBJ whole genome shotgun (WGS) entry which is preliminary data.</text>
</comment>
<dbReference type="PANTHER" id="PTHR30576">
    <property type="entry name" value="COLANIC BIOSYNTHESIS UDP-GLUCOSE LIPID CARRIER TRANSFERASE"/>
    <property type="match status" value="1"/>
</dbReference>
<protein>
    <recommendedName>
        <fullName evidence="3">Bacterial sugar transferase domain-containing protein</fullName>
    </recommendedName>
</protein>
<dbReference type="GO" id="GO:0016780">
    <property type="term" value="F:phosphotransferase activity, for other substituted phosphate groups"/>
    <property type="evidence" value="ECO:0007669"/>
    <property type="project" value="TreeGrafter"/>
</dbReference>
<dbReference type="Proteomes" id="UP000614996">
    <property type="component" value="Unassembled WGS sequence"/>
</dbReference>
<feature type="transmembrane region" description="Helical" evidence="2">
    <location>
        <begin position="59"/>
        <end position="80"/>
    </location>
</feature>
<sequence length="280" mass="29184">MSAPTTPHPATGSGAAAPVRRAAAWWPASSLPPGGRAVGVARHASAPVLRFRRKRALDLALGVPLLILSAPVVALLALAIRCLDGRPVLFRQVRLTAGAATFVLLKLRTVAPDPDADVRWTVPPGAVTGLGVALRRSHLDELPQLVNVLRGEMSLVGPRPERPHFAELFAATVPGYPGRYRMPAGITGTAQLRGLCGDTPLITRVVADNEYIERWTLRRDLRILAATAAGAAAGCAVPAGAAGRAAVTAIGRTAAVLRRGVVATAGRAVRAARGGGRPWR</sequence>
<feature type="domain" description="Bacterial sugar transferase" evidence="3">
    <location>
        <begin position="54"/>
        <end position="228"/>
    </location>
</feature>
<accession>A0A8J4AD75</accession>
<dbReference type="InterPro" id="IPR003362">
    <property type="entry name" value="Bact_transf"/>
</dbReference>